<dbReference type="Pfam" id="PF03099">
    <property type="entry name" value="BPL_LplA_LipB"/>
    <property type="match status" value="1"/>
</dbReference>
<evidence type="ECO:0000256" key="2">
    <source>
        <dbReference type="ARBA" id="ARBA00022741"/>
    </source>
</evidence>
<organism evidence="8 9">
    <name type="scientific">Salinisphaera hydrothermalis (strain C41B8)</name>
    <dbReference type="NCBI Taxonomy" id="1304275"/>
    <lineage>
        <taxon>Bacteria</taxon>
        <taxon>Pseudomonadati</taxon>
        <taxon>Pseudomonadota</taxon>
        <taxon>Gammaproteobacteria</taxon>
        <taxon>Salinisphaerales</taxon>
        <taxon>Salinisphaeraceae</taxon>
        <taxon>Salinisphaera</taxon>
    </lineage>
</organism>
<dbReference type="InterPro" id="IPR036390">
    <property type="entry name" value="WH_DNA-bd_sf"/>
</dbReference>
<dbReference type="InterPro" id="IPR003142">
    <property type="entry name" value="BPL_C"/>
</dbReference>
<evidence type="ECO:0000256" key="1">
    <source>
        <dbReference type="ARBA" id="ARBA00022598"/>
    </source>
</evidence>
<proteinExistence type="inferred from homology"/>
<dbReference type="InterPro" id="IPR045864">
    <property type="entry name" value="aa-tRNA-synth_II/BPL/LPL"/>
</dbReference>
<dbReference type="GO" id="GO:0003677">
    <property type="term" value="F:DNA binding"/>
    <property type="evidence" value="ECO:0007669"/>
    <property type="project" value="UniProtKB-UniRule"/>
</dbReference>
<dbReference type="EMBL" id="APNK01000016">
    <property type="protein sequence ID" value="KEZ77198.1"/>
    <property type="molecule type" value="Genomic_DNA"/>
</dbReference>
<dbReference type="Gene3D" id="1.10.10.10">
    <property type="entry name" value="Winged helix-like DNA-binding domain superfamily/Winged helix DNA-binding domain"/>
    <property type="match status" value="1"/>
</dbReference>
<dbReference type="eggNOG" id="COG0340">
    <property type="taxonomic scope" value="Bacteria"/>
</dbReference>
<feature type="binding site" evidence="6">
    <location>
        <position position="123"/>
    </location>
    <ligand>
        <name>biotin</name>
        <dbReference type="ChEBI" id="CHEBI:57586"/>
    </ligand>
</feature>
<evidence type="ECO:0000256" key="3">
    <source>
        <dbReference type="ARBA" id="ARBA00022840"/>
    </source>
</evidence>
<dbReference type="STRING" id="1304275.C41B8_11433"/>
<evidence type="ECO:0000259" key="7">
    <source>
        <dbReference type="PROSITE" id="PS51733"/>
    </source>
</evidence>
<keyword evidence="1 6" id="KW-0436">Ligase</keyword>
<protein>
    <recommendedName>
        <fullName evidence="6">Bifunctional ligase/repressor BirA</fullName>
    </recommendedName>
    <alternativeName>
        <fullName evidence="6">Biotin operon repressor</fullName>
    </alternativeName>
    <alternativeName>
        <fullName evidence="6">Biotin--[acetyl-CoA-carboxylase] ligase</fullName>
        <ecNumber evidence="6">6.3.4.15</ecNumber>
    </alternativeName>
    <alternativeName>
        <fullName evidence="6">Biotin--protein ligase</fullName>
    </alternativeName>
    <alternativeName>
        <fullName evidence="6">Biotin-[acetyl-CoA carboxylase] synthetase</fullName>
    </alternativeName>
</protein>
<dbReference type="PANTHER" id="PTHR12835:SF5">
    <property type="entry name" value="BIOTIN--PROTEIN LIGASE"/>
    <property type="match status" value="1"/>
</dbReference>
<evidence type="ECO:0000313" key="9">
    <source>
        <dbReference type="Proteomes" id="UP000028302"/>
    </source>
</evidence>
<dbReference type="InterPro" id="IPR030855">
    <property type="entry name" value="Bifunct_BirA"/>
</dbReference>
<dbReference type="InterPro" id="IPR004143">
    <property type="entry name" value="BPL_LPL_catalytic"/>
</dbReference>
<dbReference type="InterPro" id="IPR019885">
    <property type="entry name" value="Tscrpt_reg_HTH_AsnC-type_CS"/>
</dbReference>
<dbReference type="OrthoDB" id="9807064at2"/>
<feature type="DNA-binding region" description="H-T-H motif" evidence="6">
    <location>
        <begin position="29"/>
        <end position="48"/>
    </location>
</feature>
<keyword evidence="6" id="KW-0238">DNA-binding</keyword>
<feature type="binding site" evidence="6">
    <location>
        <begin position="102"/>
        <end position="104"/>
    </location>
    <ligand>
        <name>biotin</name>
        <dbReference type="ChEBI" id="CHEBI:57586"/>
    </ligand>
</feature>
<dbReference type="GO" id="GO:0005737">
    <property type="term" value="C:cytoplasm"/>
    <property type="evidence" value="ECO:0007669"/>
    <property type="project" value="TreeGrafter"/>
</dbReference>
<dbReference type="SUPFAM" id="SSF46785">
    <property type="entry name" value="Winged helix' DNA-binding domain"/>
    <property type="match status" value="1"/>
</dbReference>
<dbReference type="PROSITE" id="PS51733">
    <property type="entry name" value="BPL_LPL_CATALYTIC"/>
    <property type="match status" value="1"/>
</dbReference>
<dbReference type="AlphaFoldDB" id="A0A084IKG4"/>
<evidence type="ECO:0000256" key="5">
    <source>
        <dbReference type="ARBA" id="ARBA00047846"/>
    </source>
</evidence>
<name>A0A084IKG4_SALHC</name>
<dbReference type="NCBIfam" id="TIGR00121">
    <property type="entry name" value="birA_ligase"/>
    <property type="match status" value="1"/>
</dbReference>
<dbReference type="HAMAP" id="MF_00978">
    <property type="entry name" value="Bifunct_BirA"/>
    <property type="match status" value="1"/>
</dbReference>
<keyword evidence="9" id="KW-1185">Reference proteome</keyword>
<keyword evidence="6" id="KW-0678">Repressor</keyword>
<dbReference type="GO" id="GO:0004077">
    <property type="term" value="F:biotin--[biotin carboxyl-carrier protein] ligase activity"/>
    <property type="evidence" value="ECO:0007669"/>
    <property type="project" value="UniProtKB-UniRule"/>
</dbReference>
<feature type="binding site" evidence="6">
    <location>
        <begin position="127"/>
        <end position="129"/>
    </location>
    <ligand>
        <name>biotin</name>
        <dbReference type="ChEBI" id="CHEBI:57586"/>
    </ligand>
</feature>
<dbReference type="PATRIC" id="fig|1304275.5.peg.2331"/>
<feature type="binding site" evidence="6">
    <location>
        <position position="194"/>
    </location>
    <ligand>
        <name>biotin</name>
        <dbReference type="ChEBI" id="CHEBI:57586"/>
    </ligand>
</feature>
<dbReference type="GO" id="GO:0006355">
    <property type="term" value="P:regulation of DNA-templated transcription"/>
    <property type="evidence" value="ECO:0007669"/>
    <property type="project" value="UniProtKB-UniRule"/>
</dbReference>
<comment type="catalytic activity">
    <reaction evidence="5 6">
        <text>biotin + L-lysyl-[protein] + ATP = N(6)-biotinyl-L-lysyl-[protein] + AMP + diphosphate + H(+)</text>
        <dbReference type="Rhea" id="RHEA:11756"/>
        <dbReference type="Rhea" id="RHEA-COMP:9752"/>
        <dbReference type="Rhea" id="RHEA-COMP:10505"/>
        <dbReference type="ChEBI" id="CHEBI:15378"/>
        <dbReference type="ChEBI" id="CHEBI:29969"/>
        <dbReference type="ChEBI" id="CHEBI:30616"/>
        <dbReference type="ChEBI" id="CHEBI:33019"/>
        <dbReference type="ChEBI" id="CHEBI:57586"/>
        <dbReference type="ChEBI" id="CHEBI:83144"/>
        <dbReference type="ChEBI" id="CHEBI:456215"/>
        <dbReference type="EC" id="6.3.4.15"/>
    </reaction>
</comment>
<comment type="similarity">
    <text evidence="6">Belongs to the biotin--protein ligase family.</text>
</comment>
<keyword evidence="4 6" id="KW-0092">Biotin</keyword>
<evidence type="ECO:0000256" key="4">
    <source>
        <dbReference type="ARBA" id="ARBA00023267"/>
    </source>
</evidence>
<evidence type="ECO:0000256" key="6">
    <source>
        <dbReference type="HAMAP-Rule" id="MF_00978"/>
    </source>
</evidence>
<dbReference type="Pfam" id="PF02237">
    <property type="entry name" value="BPL_C"/>
    <property type="match status" value="1"/>
</dbReference>
<dbReference type="InterPro" id="IPR036388">
    <property type="entry name" value="WH-like_DNA-bd_sf"/>
</dbReference>
<keyword evidence="6" id="KW-0805">Transcription regulation</keyword>
<dbReference type="PANTHER" id="PTHR12835">
    <property type="entry name" value="BIOTIN PROTEIN LIGASE"/>
    <property type="match status" value="1"/>
</dbReference>
<dbReference type="RefSeq" id="WP_051883431.1">
    <property type="nucleotide sequence ID" value="NZ_APNK01000016.1"/>
</dbReference>
<gene>
    <name evidence="6" type="primary">birA</name>
    <name evidence="8" type="ORF">C41B8_11433</name>
</gene>
<feature type="domain" description="BPL/LPL catalytic" evidence="7">
    <location>
        <begin position="90"/>
        <end position="266"/>
    </location>
</feature>
<dbReference type="CDD" id="cd16442">
    <property type="entry name" value="BPL"/>
    <property type="match status" value="1"/>
</dbReference>
<keyword evidence="2 6" id="KW-0547">Nucleotide-binding</keyword>
<dbReference type="InterPro" id="IPR008988">
    <property type="entry name" value="Transcriptional_repressor_C"/>
</dbReference>
<dbReference type="eggNOG" id="COG1654">
    <property type="taxonomic scope" value="Bacteria"/>
</dbReference>
<dbReference type="SUPFAM" id="SSF55681">
    <property type="entry name" value="Class II aaRS and biotin synthetases"/>
    <property type="match status" value="1"/>
</dbReference>
<dbReference type="Proteomes" id="UP000028302">
    <property type="component" value="Unassembled WGS sequence"/>
</dbReference>
<keyword evidence="3 6" id="KW-0067">ATP-binding</keyword>
<keyword evidence="6" id="KW-0804">Transcription</keyword>
<dbReference type="Gene3D" id="3.30.930.10">
    <property type="entry name" value="Bira Bifunctional Protein, Domain 2"/>
    <property type="match status" value="1"/>
</dbReference>
<dbReference type="InterPro" id="IPR013196">
    <property type="entry name" value="HTH_11"/>
</dbReference>
<dbReference type="GO" id="GO:0005524">
    <property type="term" value="F:ATP binding"/>
    <property type="evidence" value="ECO:0007669"/>
    <property type="project" value="UniProtKB-UniRule"/>
</dbReference>
<comment type="caution">
    <text evidence="8">The sequence shown here is derived from an EMBL/GenBank/DDBJ whole genome shotgun (WGS) entry which is preliminary data.</text>
</comment>
<dbReference type="InterPro" id="IPR004408">
    <property type="entry name" value="Biotin_CoA_COase_ligase"/>
</dbReference>
<dbReference type="EC" id="6.3.4.15" evidence="6"/>
<sequence>MSNVPAGGDDVETADPLVAALAGGDWVSGPALASRLGVTRSAISARIARLRRAGLDVYAVSGKGYRLSGAIDLLDARALRAELSPAHRDMLDQVILRQSVDSTNNVLAGYRDGATRACLAERQTAGRGRAGRAWISPFAANLYLSVGRDLILPRAPVATVSLAVGVAMAEALDDLGVAGIGLKWPNDLWIGRDKVGGILTEARGEIGGAARLIVGVGVNIAMPKTDASSIDQPWTRLIDHMPRPVSRSRVAGRCLDAVLSALCEFERGGFAPFVSRWSRYDRVAGQPVDLIENDRRTPAMARGIAEDGSLLVEIDGHRRAVYAGDISLRLSAA</sequence>
<accession>A0A084IKG4</accession>
<dbReference type="PROSITE" id="PS00519">
    <property type="entry name" value="HTH_ASNC_1"/>
    <property type="match status" value="1"/>
</dbReference>
<dbReference type="Gene3D" id="2.30.30.100">
    <property type="match status" value="1"/>
</dbReference>
<dbReference type="SUPFAM" id="SSF50037">
    <property type="entry name" value="C-terminal domain of transcriptional repressors"/>
    <property type="match status" value="1"/>
</dbReference>
<evidence type="ECO:0000313" key="8">
    <source>
        <dbReference type="EMBL" id="KEZ77198.1"/>
    </source>
</evidence>
<comment type="function">
    <text evidence="6">Acts both as a biotin--[acetyl-CoA-carboxylase] ligase and a biotin-operon repressor. In the presence of ATP, BirA activates biotin to form the BirA-biotinyl-5'-adenylate (BirA-bio-5'-AMP or holoBirA) complex. HoloBirA can either transfer the biotinyl moiety to the biotin carboxyl carrier protein (BCCP) subunit of acetyl-CoA carboxylase, or bind to the biotin operator site and inhibit transcription of the operon.</text>
</comment>
<reference evidence="8 9" key="1">
    <citation type="submission" date="2013-03" db="EMBL/GenBank/DDBJ databases">
        <title>Salinisphaera hydrothermalis C41B8 Genome Sequencing.</title>
        <authorList>
            <person name="Li C."/>
            <person name="Lai Q."/>
            <person name="Shao Z."/>
        </authorList>
    </citation>
    <scope>NUCLEOTIDE SEQUENCE [LARGE SCALE GENOMIC DNA]</scope>
    <source>
        <strain evidence="8 9">C41B8</strain>
    </source>
</reference>
<dbReference type="Pfam" id="PF08279">
    <property type="entry name" value="HTH_11"/>
    <property type="match status" value="1"/>
</dbReference>